<protein>
    <submittedName>
        <fullName evidence="1">Uncharacterized protein</fullName>
    </submittedName>
</protein>
<evidence type="ECO:0000313" key="2">
    <source>
        <dbReference type="Proteomes" id="UP000694571"/>
    </source>
</evidence>
<sequence>MFETILSHSVSCLFVFFLVSCAVQKLVSLIRSHWFIFAFISVSLGDCPEKTFVRLMSENLLSMFSSRSLMVSCLIFKSLSHFEFIFVHGMRACSSFIDLHAAVEVSQYFLKRLSFPILCSCLLCQRLIEQWSVSLFWYQYHTVLVTLAL</sequence>
<accession>A0A8D1MKP2</accession>
<proteinExistence type="predicted"/>
<dbReference type="AlphaFoldDB" id="A0A8D1MKP2"/>
<reference evidence="1" key="1">
    <citation type="submission" date="2025-08" db="UniProtKB">
        <authorList>
            <consortium name="Ensembl"/>
        </authorList>
    </citation>
    <scope>IDENTIFICATION</scope>
</reference>
<dbReference type="Ensembl" id="ENSSSCT00050056862.1">
    <property type="protein sequence ID" value="ENSSSCP00050024249.1"/>
    <property type="gene ID" value="ENSSSCG00050041885.1"/>
</dbReference>
<evidence type="ECO:0000313" key="1">
    <source>
        <dbReference type="Ensembl" id="ENSSSCP00050024249.1"/>
    </source>
</evidence>
<organism evidence="1 2">
    <name type="scientific">Sus scrofa</name>
    <name type="common">Pig</name>
    <dbReference type="NCBI Taxonomy" id="9823"/>
    <lineage>
        <taxon>Eukaryota</taxon>
        <taxon>Metazoa</taxon>
        <taxon>Chordata</taxon>
        <taxon>Craniata</taxon>
        <taxon>Vertebrata</taxon>
        <taxon>Euteleostomi</taxon>
        <taxon>Mammalia</taxon>
        <taxon>Eutheria</taxon>
        <taxon>Laurasiatheria</taxon>
        <taxon>Artiodactyla</taxon>
        <taxon>Suina</taxon>
        <taxon>Suidae</taxon>
        <taxon>Sus</taxon>
    </lineage>
</organism>
<dbReference type="Proteomes" id="UP000694571">
    <property type="component" value="Unplaced"/>
</dbReference>
<name>A0A8D1MKP2_PIG</name>